<reference evidence="1" key="1">
    <citation type="submission" date="2023-03" db="EMBL/GenBank/DDBJ databases">
        <authorList>
            <person name="Steffen K."/>
            <person name="Cardenas P."/>
        </authorList>
    </citation>
    <scope>NUCLEOTIDE SEQUENCE</scope>
</reference>
<evidence type="ECO:0000313" key="2">
    <source>
        <dbReference type="Proteomes" id="UP001174909"/>
    </source>
</evidence>
<dbReference type="AlphaFoldDB" id="A0AA35SWM4"/>
<proteinExistence type="predicted"/>
<sequence length="63" mass="7077">TEPEYKSSLCHYCQHTTTPGHWTDIARRSSWYAGNGGCFFSLERCASLRKALAEMTYLTSVVG</sequence>
<keyword evidence="2" id="KW-1185">Reference proteome</keyword>
<comment type="caution">
    <text evidence="1">The sequence shown here is derived from an EMBL/GenBank/DDBJ whole genome shotgun (WGS) entry which is preliminary data.</text>
</comment>
<dbReference type="EMBL" id="CASHTH010002914">
    <property type="protein sequence ID" value="CAI8037228.1"/>
    <property type="molecule type" value="Genomic_DNA"/>
</dbReference>
<gene>
    <name evidence="1" type="ORF">GBAR_LOCUS20812</name>
</gene>
<organism evidence="1 2">
    <name type="scientific">Geodia barretti</name>
    <name type="common">Barrett's horny sponge</name>
    <dbReference type="NCBI Taxonomy" id="519541"/>
    <lineage>
        <taxon>Eukaryota</taxon>
        <taxon>Metazoa</taxon>
        <taxon>Porifera</taxon>
        <taxon>Demospongiae</taxon>
        <taxon>Heteroscleromorpha</taxon>
        <taxon>Tetractinellida</taxon>
        <taxon>Astrophorina</taxon>
        <taxon>Geodiidae</taxon>
        <taxon>Geodia</taxon>
    </lineage>
</organism>
<feature type="non-terminal residue" evidence="1">
    <location>
        <position position="63"/>
    </location>
</feature>
<dbReference type="Proteomes" id="UP001174909">
    <property type="component" value="Unassembled WGS sequence"/>
</dbReference>
<evidence type="ECO:0000313" key="1">
    <source>
        <dbReference type="EMBL" id="CAI8037228.1"/>
    </source>
</evidence>
<name>A0AA35SWM4_GEOBA</name>
<accession>A0AA35SWM4</accession>
<protein>
    <submittedName>
        <fullName evidence="1">Uncharacterized protein</fullName>
    </submittedName>
</protein>